<protein>
    <submittedName>
        <fullName evidence="1">Uncharacterized protein</fullName>
    </submittedName>
</protein>
<reference evidence="2" key="1">
    <citation type="submission" date="2017-01" db="EMBL/GenBank/DDBJ databases">
        <authorList>
            <person name="Brunel B."/>
        </authorList>
    </citation>
    <scope>NUCLEOTIDE SEQUENCE [LARGE SCALE GENOMIC DNA]</scope>
</reference>
<dbReference type="AlphaFoldDB" id="A0A1R3VBB5"/>
<name>A0A1R3VBB5_9HYPH</name>
<sequence>MGLKWIEGPSAVSPQTGSGRVQRYQARFALWLTALHLARRQCMGIHTDNEAAPTG</sequence>
<proteinExistence type="predicted"/>
<organism evidence="1 2">
    <name type="scientific">Mesorhizobium prunaredense</name>
    <dbReference type="NCBI Taxonomy" id="1631249"/>
    <lineage>
        <taxon>Bacteria</taxon>
        <taxon>Pseudomonadati</taxon>
        <taxon>Pseudomonadota</taxon>
        <taxon>Alphaproteobacteria</taxon>
        <taxon>Hyphomicrobiales</taxon>
        <taxon>Phyllobacteriaceae</taxon>
        <taxon>Mesorhizobium</taxon>
    </lineage>
</organism>
<evidence type="ECO:0000313" key="1">
    <source>
        <dbReference type="EMBL" id="SIT56079.1"/>
    </source>
</evidence>
<accession>A0A1R3VBB5</accession>
<gene>
    <name evidence="1" type="ORF">BQ8794_240286</name>
</gene>
<evidence type="ECO:0000313" key="2">
    <source>
        <dbReference type="Proteomes" id="UP000188388"/>
    </source>
</evidence>
<dbReference type="Proteomes" id="UP000188388">
    <property type="component" value="Unassembled WGS sequence"/>
</dbReference>
<dbReference type="EMBL" id="FTPD01000017">
    <property type="protein sequence ID" value="SIT56079.1"/>
    <property type="molecule type" value="Genomic_DNA"/>
</dbReference>
<keyword evidence="2" id="KW-1185">Reference proteome</keyword>